<dbReference type="EMBL" id="CM055111">
    <property type="protein sequence ID" value="KAJ7519498.1"/>
    <property type="molecule type" value="Genomic_DNA"/>
</dbReference>
<comment type="caution">
    <text evidence="1">The sequence shown here is derived from an EMBL/GenBank/DDBJ whole genome shotgun (WGS) entry which is preliminary data.</text>
</comment>
<dbReference type="Proteomes" id="UP001162992">
    <property type="component" value="Chromosome 20"/>
</dbReference>
<evidence type="ECO:0000313" key="2">
    <source>
        <dbReference type="Proteomes" id="UP001162992"/>
    </source>
</evidence>
<name>A0ACC2APQ2_DIPCM</name>
<gene>
    <name evidence="1" type="ORF">O6H91_20G041600</name>
</gene>
<keyword evidence="2" id="KW-1185">Reference proteome</keyword>
<evidence type="ECO:0000313" key="1">
    <source>
        <dbReference type="EMBL" id="KAJ7519498.1"/>
    </source>
</evidence>
<proteinExistence type="predicted"/>
<organism evidence="1 2">
    <name type="scientific">Diphasiastrum complanatum</name>
    <name type="common">Issler's clubmoss</name>
    <name type="synonym">Lycopodium complanatum</name>
    <dbReference type="NCBI Taxonomy" id="34168"/>
    <lineage>
        <taxon>Eukaryota</taxon>
        <taxon>Viridiplantae</taxon>
        <taxon>Streptophyta</taxon>
        <taxon>Embryophyta</taxon>
        <taxon>Tracheophyta</taxon>
        <taxon>Lycopodiopsida</taxon>
        <taxon>Lycopodiales</taxon>
        <taxon>Lycopodiaceae</taxon>
        <taxon>Lycopodioideae</taxon>
        <taxon>Diphasiastrum</taxon>
    </lineage>
</organism>
<reference evidence="2" key="1">
    <citation type="journal article" date="2024" name="Proc. Natl. Acad. Sci. U.S.A.">
        <title>Extraordinary preservation of gene collinearity over three hundred million years revealed in homosporous lycophytes.</title>
        <authorList>
            <person name="Li C."/>
            <person name="Wickell D."/>
            <person name="Kuo L.Y."/>
            <person name="Chen X."/>
            <person name="Nie B."/>
            <person name="Liao X."/>
            <person name="Peng D."/>
            <person name="Ji J."/>
            <person name="Jenkins J."/>
            <person name="Williams M."/>
            <person name="Shu S."/>
            <person name="Plott C."/>
            <person name="Barry K."/>
            <person name="Rajasekar S."/>
            <person name="Grimwood J."/>
            <person name="Han X."/>
            <person name="Sun S."/>
            <person name="Hou Z."/>
            <person name="He W."/>
            <person name="Dai G."/>
            <person name="Sun C."/>
            <person name="Schmutz J."/>
            <person name="Leebens-Mack J.H."/>
            <person name="Li F.W."/>
            <person name="Wang L."/>
        </authorList>
    </citation>
    <scope>NUCLEOTIDE SEQUENCE [LARGE SCALE GENOMIC DNA]</scope>
    <source>
        <strain evidence="2">cv. PW_Plant_1</strain>
    </source>
</reference>
<sequence>MTTNSSKAVTSYNESASFSISNVHEIDVVDSPSPTESNITNFSRKIQFLSADLLHELEDVFKFFDSNGDGKISVSELGSVLRSLGDTPSEKDLQLMVQEVDIDDDGYVDLEEFVKLNAPVSAENLASPEELKDVFCVFDADKNGYISAEELHNVLLNLGDCGLTIEDCRRMIRIVDSDGDGFVNFEEFKKMMTSP</sequence>
<accession>A0ACC2APQ2</accession>
<protein>
    <submittedName>
        <fullName evidence="1">Uncharacterized protein</fullName>
    </submittedName>
</protein>